<dbReference type="PANTHER" id="PTHR30469:SF36">
    <property type="entry name" value="BLL3903 PROTEIN"/>
    <property type="match status" value="1"/>
</dbReference>
<feature type="domain" description="YknX-like C-terminal permuted SH3-like" evidence="6">
    <location>
        <begin position="288"/>
        <end position="344"/>
    </location>
</feature>
<evidence type="ECO:0000313" key="9">
    <source>
        <dbReference type="Proteomes" id="UP001055420"/>
    </source>
</evidence>
<dbReference type="Pfam" id="PF25989">
    <property type="entry name" value="YknX_C"/>
    <property type="match status" value="1"/>
</dbReference>
<evidence type="ECO:0000313" key="10">
    <source>
        <dbReference type="Proteomes" id="UP001139411"/>
    </source>
</evidence>
<dbReference type="GO" id="GO:0015562">
    <property type="term" value="F:efflux transmembrane transporter activity"/>
    <property type="evidence" value="ECO:0007669"/>
    <property type="project" value="TreeGrafter"/>
</dbReference>
<dbReference type="RefSeq" id="WP_233797542.1">
    <property type="nucleotide sequence ID" value="NZ_CP098805.1"/>
</dbReference>
<dbReference type="Pfam" id="PF25954">
    <property type="entry name" value="Beta-barrel_RND_2"/>
    <property type="match status" value="1"/>
</dbReference>
<evidence type="ECO:0000256" key="1">
    <source>
        <dbReference type="ARBA" id="ARBA00009477"/>
    </source>
</evidence>
<dbReference type="GO" id="GO:1990281">
    <property type="term" value="C:efflux pump complex"/>
    <property type="evidence" value="ECO:0007669"/>
    <property type="project" value="TreeGrafter"/>
</dbReference>
<dbReference type="EMBL" id="CP098805">
    <property type="protein sequence ID" value="USJ30411.1"/>
    <property type="molecule type" value="Genomic_DNA"/>
</dbReference>
<dbReference type="InterPro" id="IPR058792">
    <property type="entry name" value="Beta-barrel_RND_2"/>
</dbReference>
<comment type="similarity">
    <text evidence="1">Belongs to the membrane fusion protein (MFP) (TC 8.A.1) family.</text>
</comment>
<evidence type="ECO:0000313" key="7">
    <source>
        <dbReference type="EMBL" id="MCF2501090.1"/>
    </source>
</evidence>
<feature type="region of interest" description="Disordered" evidence="3">
    <location>
        <begin position="26"/>
        <end position="45"/>
    </location>
</feature>
<dbReference type="Gene3D" id="1.10.287.470">
    <property type="entry name" value="Helix hairpin bin"/>
    <property type="match status" value="1"/>
</dbReference>
<evidence type="ECO:0000259" key="6">
    <source>
        <dbReference type="Pfam" id="PF25989"/>
    </source>
</evidence>
<proteinExistence type="inferred from homology"/>
<organism evidence="7 10">
    <name type="scientific">Dyadobacter chenhuakuii</name>
    <dbReference type="NCBI Taxonomy" id="2909339"/>
    <lineage>
        <taxon>Bacteria</taxon>
        <taxon>Pseudomonadati</taxon>
        <taxon>Bacteroidota</taxon>
        <taxon>Cytophagia</taxon>
        <taxon>Cytophagales</taxon>
        <taxon>Spirosomataceae</taxon>
        <taxon>Dyadobacter</taxon>
    </lineage>
</organism>
<dbReference type="Proteomes" id="UP001139411">
    <property type="component" value="Unassembled WGS sequence"/>
</dbReference>
<protein>
    <submittedName>
        <fullName evidence="7">Efflux RND transporter periplasmic adaptor subunit</fullName>
    </submittedName>
</protein>
<dbReference type="InterPro" id="IPR006143">
    <property type="entry name" value="RND_pump_MFP"/>
</dbReference>
<dbReference type="InterPro" id="IPR058637">
    <property type="entry name" value="YknX-like_C"/>
</dbReference>
<dbReference type="Gene3D" id="2.40.30.170">
    <property type="match status" value="1"/>
</dbReference>
<dbReference type="SUPFAM" id="SSF111369">
    <property type="entry name" value="HlyD-like secretion proteins"/>
    <property type="match status" value="1"/>
</dbReference>
<dbReference type="Pfam" id="PF25917">
    <property type="entry name" value="BSH_RND"/>
    <property type="match status" value="1"/>
</dbReference>
<evidence type="ECO:0000313" key="8">
    <source>
        <dbReference type="EMBL" id="USJ30411.1"/>
    </source>
</evidence>
<feature type="coiled-coil region" evidence="2">
    <location>
        <begin position="147"/>
        <end position="174"/>
    </location>
</feature>
<dbReference type="Gene3D" id="2.40.50.100">
    <property type="match status" value="1"/>
</dbReference>
<gene>
    <name evidence="7" type="ORF">L0661_22400</name>
    <name evidence="8" type="ORF">NFI80_21435</name>
</gene>
<keyword evidence="9" id="KW-1185">Reference proteome</keyword>
<name>A0A9X1QG46_9BACT</name>
<keyword evidence="2" id="KW-0175">Coiled coil</keyword>
<evidence type="ECO:0000256" key="2">
    <source>
        <dbReference type="SAM" id="Coils"/>
    </source>
</evidence>
<evidence type="ECO:0000256" key="3">
    <source>
        <dbReference type="SAM" id="MobiDB-lite"/>
    </source>
</evidence>
<dbReference type="InterPro" id="IPR058625">
    <property type="entry name" value="MdtA-like_BSH"/>
</dbReference>
<accession>A0A9X1QG46</accession>
<evidence type="ECO:0000259" key="5">
    <source>
        <dbReference type="Pfam" id="PF25954"/>
    </source>
</evidence>
<dbReference type="PANTHER" id="PTHR30469">
    <property type="entry name" value="MULTIDRUG RESISTANCE PROTEIN MDTA"/>
    <property type="match status" value="1"/>
</dbReference>
<sequence length="356" mass="38424">MRTIMLVGGIIIVLVLGKLFVFSKPGKDKPSEVKGAGSKGGGSSGGAAVPVNVYVVKRETIENQIFASGTVIPNEEVNVMAEASGRLVSLNIKEGAFIEKGQLIGKINDRELQAQLQKVAYNQDLTKKIEARQKKLLNVEAINLEEYDVTSNNIRILEAEKEVLEAQLEKTEIRAPFSGRVGLKYISEGAYLAPGTPIVTIVQSNPVKVDFTVPEKYAPNIRVGNVVKFNLDGDASTYNAKILAIDPKVEESLRTLKVRAIAPNPAGRFVPGMFVKILADLDANKSAMMIPTEAIVPVLKGKKVFVVKNGKAQEVMVVTGLRTDKKIQIIEGLQPGDSLITSGIIAIKPNTAVRVN</sequence>
<dbReference type="Proteomes" id="UP001055420">
    <property type="component" value="Chromosome"/>
</dbReference>
<dbReference type="FunFam" id="2.40.30.170:FF:000010">
    <property type="entry name" value="Efflux RND transporter periplasmic adaptor subunit"/>
    <property type="match status" value="1"/>
</dbReference>
<dbReference type="Gene3D" id="2.40.420.20">
    <property type="match status" value="1"/>
</dbReference>
<feature type="domain" description="CusB-like beta-barrel" evidence="5">
    <location>
        <begin position="209"/>
        <end position="277"/>
    </location>
</feature>
<dbReference type="NCBIfam" id="TIGR01730">
    <property type="entry name" value="RND_mfp"/>
    <property type="match status" value="1"/>
</dbReference>
<evidence type="ECO:0000259" key="4">
    <source>
        <dbReference type="Pfam" id="PF25917"/>
    </source>
</evidence>
<dbReference type="EMBL" id="JAKFFV010000016">
    <property type="protein sequence ID" value="MCF2501090.1"/>
    <property type="molecule type" value="Genomic_DNA"/>
</dbReference>
<feature type="domain" description="Multidrug resistance protein MdtA-like barrel-sandwich hybrid" evidence="4">
    <location>
        <begin position="76"/>
        <end position="202"/>
    </location>
</feature>
<dbReference type="AlphaFoldDB" id="A0A9X1QG46"/>
<reference evidence="7" key="1">
    <citation type="submission" date="2022-01" db="EMBL/GenBank/DDBJ databases">
        <title>Novel species in genus Dyadobacter.</title>
        <authorList>
            <person name="Ma C."/>
        </authorList>
    </citation>
    <scope>NUCLEOTIDE SEQUENCE</scope>
    <source>
        <strain evidence="8">CY22</strain>
        <strain evidence="7">CY357</strain>
    </source>
</reference>